<dbReference type="EMBL" id="BNDW01000068">
    <property type="protein sequence ID" value="GHI24920.1"/>
    <property type="molecule type" value="Genomic_DNA"/>
</dbReference>
<sequence length="347" mass="35745">MAAGQTVAVYGAYGHTGRFVVAHLRERGFVPVAAGRDAEKLAALAREHPGLDARPAPVDDPAALDRALAGADAVVNCAGPFATTAGPVIEAALRAGIPYVDVAAEIEANADTFARYADRARAQGAVIVPAMAFYGGLGDLLATAAMGDWTSADEAHVAYGLSGWAPTAGTRLAGKVSAERRGGRRVRFAGGRLEYHTDELPVLTWPFPEPMGPRSVVGEFTMADVVTLPSHLAVPSVRTYMSTEAASGIAGADTAGPTAVDARGRSAQTFLVDVVVRSGGAERRAVATGRDIYAVTAPLAVEAVHRVLTGRTRTVGVASAGELFDPADFLDALAPHVTWEAHGATGA</sequence>
<dbReference type="PANTHER" id="PTHR43781:SF1">
    <property type="entry name" value="SACCHAROPINE DEHYDROGENASE"/>
    <property type="match status" value="1"/>
</dbReference>
<dbReference type="Gene3D" id="3.40.50.720">
    <property type="entry name" value="NAD(P)-binding Rossmann-like Domain"/>
    <property type="match status" value="1"/>
</dbReference>
<proteinExistence type="predicted"/>
<reference evidence="2" key="1">
    <citation type="submission" date="2024-05" db="EMBL/GenBank/DDBJ databases">
        <title>Whole genome shotgun sequence of Streptomyces hydrogenans NBRC 13475.</title>
        <authorList>
            <person name="Komaki H."/>
            <person name="Tamura T."/>
        </authorList>
    </citation>
    <scope>NUCLEOTIDE SEQUENCE</scope>
    <source>
        <strain evidence="2">NBRC 13475</strain>
    </source>
</reference>
<name>A0ABQ3PIT0_9ACTN</name>
<dbReference type="SUPFAM" id="SSF51735">
    <property type="entry name" value="NAD(P)-binding Rossmann-fold domains"/>
    <property type="match status" value="1"/>
</dbReference>
<evidence type="ECO:0000313" key="2">
    <source>
        <dbReference type="EMBL" id="GHI24920.1"/>
    </source>
</evidence>
<dbReference type="PANTHER" id="PTHR43781">
    <property type="entry name" value="SACCHAROPINE DEHYDROGENASE"/>
    <property type="match status" value="1"/>
</dbReference>
<protein>
    <submittedName>
        <fullName evidence="2">Saccharopine dehydrogenase</fullName>
    </submittedName>
</protein>
<dbReference type="Pfam" id="PF03435">
    <property type="entry name" value="Sacchrp_dh_NADP"/>
    <property type="match status" value="1"/>
</dbReference>
<evidence type="ECO:0000259" key="1">
    <source>
        <dbReference type="Pfam" id="PF03435"/>
    </source>
</evidence>
<dbReference type="Proteomes" id="UP001052739">
    <property type="component" value="Unassembled WGS sequence"/>
</dbReference>
<keyword evidence="3" id="KW-1185">Reference proteome</keyword>
<evidence type="ECO:0000313" key="3">
    <source>
        <dbReference type="Proteomes" id="UP001052739"/>
    </source>
</evidence>
<feature type="domain" description="Saccharopine dehydrogenase NADP binding" evidence="1">
    <location>
        <begin position="7"/>
        <end position="127"/>
    </location>
</feature>
<dbReference type="RefSeq" id="WP_190221244.1">
    <property type="nucleotide sequence ID" value="NZ_BNBS01000001.1"/>
</dbReference>
<organism evidence="2 3">
    <name type="scientific">Streptomyces hydrogenans</name>
    <dbReference type="NCBI Taxonomy" id="1873719"/>
    <lineage>
        <taxon>Bacteria</taxon>
        <taxon>Bacillati</taxon>
        <taxon>Actinomycetota</taxon>
        <taxon>Actinomycetes</taxon>
        <taxon>Kitasatosporales</taxon>
        <taxon>Streptomycetaceae</taxon>
        <taxon>Streptomyces</taxon>
    </lineage>
</organism>
<comment type="caution">
    <text evidence="2">The sequence shown here is derived from an EMBL/GenBank/DDBJ whole genome shotgun (WGS) entry which is preliminary data.</text>
</comment>
<dbReference type="InterPro" id="IPR005097">
    <property type="entry name" value="Sacchrp_dh_NADP-bd"/>
</dbReference>
<dbReference type="InterPro" id="IPR036291">
    <property type="entry name" value="NAD(P)-bd_dom_sf"/>
</dbReference>
<gene>
    <name evidence="2" type="ORF">Shyd_62910</name>
</gene>
<accession>A0ABQ3PIT0</accession>